<dbReference type="PANTHER" id="PTHR36203">
    <property type="entry name" value="ASCORBATE-SPECIFIC PTS SYSTEM EIIA COMPONENT"/>
    <property type="match status" value="1"/>
</dbReference>
<dbReference type="InterPro" id="IPR016152">
    <property type="entry name" value="PTrfase/Anion_transptr"/>
</dbReference>
<evidence type="ECO:0000313" key="12">
    <source>
        <dbReference type="EMBL" id="AGR41311.1"/>
    </source>
</evidence>
<dbReference type="GO" id="GO:0005737">
    <property type="term" value="C:cytoplasm"/>
    <property type="evidence" value="ECO:0007669"/>
    <property type="project" value="UniProtKB-SubCell"/>
</dbReference>
<dbReference type="eggNOG" id="COG1762">
    <property type="taxonomic scope" value="Bacteria"/>
</dbReference>
<dbReference type="PATRIC" id="fig|1276220.3.peg.707"/>
<evidence type="ECO:0000259" key="11">
    <source>
        <dbReference type="PROSITE" id="PS51094"/>
    </source>
</evidence>
<comment type="subcellular location">
    <subcellularLocation>
        <location evidence="1">Cytoplasm</location>
    </subcellularLocation>
</comment>
<evidence type="ECO:0000256" key="8">
    <source>
        <dbReference type="ARBA" id="ARBA00037387"/>
    </source>
</evidence>
<dbReference type="Proteomes" id="UP000014984">
    <property type="component" value="Chromosome"/>
</dbReference>
<dbReference type="KEGG" id="stai:STAIW_v1c06950"/>
<dbReference type="GO" id="GO:0016301">
    <property type="term" value="F:kinase activity"/>
    <property type="evidence" value="ECO:0007669"/>
    <property type="project" value="UniProtKB-KW"/>
</dbReference>
<dbReference type="SUPFAM" id="SSF55804">
    <property type="entry name" value="Phoshotransferase/anion transport protein"/>
    <property type="match status" value="1"/>
</dbReference>
<comment type="function">
    <text evidence="8">The phosphoenolpyruvate-dependent sugar phosphotransferase system (sugar PTS), a major carbohydrate active transport system, catalyzes the phosphorylation of incoming sugar substrates concomitantly with their translocation across the cell membrane. The enzyme II UlaABC PTS system is involved in ascorbate transport.</text>
</comment>
<evidence type="ECO:0000256" key="5">
    <source>
        <dbReference type="ARBA" id="ARBA00022679"/>
    </source>
</evidence>
<organism evidence="12 13">
    <name type="scientific">Spiroplasma taiwanense CT-1</name>
    <dbReference type="NCBI Taxonomy" id="1276220"/>
    <lineage>
        <taxon>Bacteria</taxon>
        <taxon>Bacillati</taxon>
        <taxon>Mycoplasmatota</taxon>
        <taxon>Mollicutes</taxon>
        <taxon>Entomoplasmatales</taxon>
        <taxon>Spiroplasmataceae</taxon>
        <taxon>Spiroplasma</taxon>
    </lineage>
</organism>
<proteinExistence type="predicted"/>
<dbReference type="AlphaFoldDB" id="S5LXH1"/>
<dbReference type="Gene3D" id="3.40.930.10">
    <property type="entry name" value="Mannitol-specific EII, Chain A"/>
    <property type="match status" value="1"/>
</dbReference>
<dbReference type="InterPro" id="IPR051351">
    <property type="entry name" value="Ascorbate-PTS_EIIA_comp"/>
</dbReference>
<dbReference type="GO" id="GO:0009401">
    <property type="term" value="P:phosphoenolpyruvate-dependent sugar phosphotransferase system"/>
    <property type="evidence" value="ECO:0007669"/>
    <property type="project" value="UniProtKB-KW"/>
</dbReference>
<sequence length="139" mass="16541">MYLKSAKNWKELLKKGCEKLQRDQVVGENYYNELLSEIEKLGFYFIISKNISLVHISPGGENLKTNLMLIKLGEQISFSHKEHHKVLYCFFLTTTSPDDHMDYLVKFSKTFSNKEFIKELESINSYEEYLKIYKKYFND</sequence>
<keyword evidence="2" id="KW-0813">Transport</keyword>
<dbReference type="STRING" id="1276220.STAIW_v1c06950"/>
<gene>
    <name evidence="12" type="primary">sgaA</name>
    <name evidence="12" type="ORF">STAIW_v1c06950</name>
</gene>
<evidence type="ECO:0000256" key="2">
    <source>
        <dbReference type="ARBA" id="ARBA00022448"/>
    </source>
</evidence>
<evidence type="ECO:0000256" key="7">
    <source>
        <dbReference type="ARBA" id="ARBA00022777"/>
    </source>
</evidence>
<dbReference type="InterPro" id="IPR002178">
    <property type="entry name" value="PTS_EIIA_type-2_dom"/>
</dbReference>
<protein>
    <recommendedName>
        <fullName evidence="9">Ascorbate-specific PTS system EIIA component</fullName>
    </recommendedName>
    <alternativeName>
        <fullName evidence="10">Ascorbate-specific phosphotransferase enzyme IIA component</fullName>
    </alternativeName>
</protein>
<accession>S5LXH1</accession>
<reference evidence="12 13" key="1">
    <citation type="journal article" date="2013" name="Genome Biol. Evol.">
        <title>Comparison of metabolic capacities and inference of gene content evolution in mosquito-associated Spiroplasma diminutum and S. taiwanense.</title>
        <authorList>
            <person name="Lo W.S."/>
            <person name="Ku C."/>
            <person name="Chen L.L."/>
            <person name="Chang T.H."/>
            <person name="Kuo C.H."/>
        </authorList>
    </citation>
    <scope>NUCLEOTIDE SEQUENCE [LARGE SCALE GENOMIC DNA]</scope>
    <source>
        <strain evidence="12">CT-1</strain>
    </source>
</reference>
<keyword evidence="7" id="KW-0418">Kinase</keyword>
<evidence type="ECO:0000256" key="9">
    <source>
        <dbReference type="ARBA" id="ARBA00041175"/>
    </source>
</evidence>
<evidence type="ECO:0000256" key="10">
    <source>
        <dbReference type="ARBA" id="ARBA00042072"/>
    </source>
</evidence>
<keyword evidence="5" id="KW-0808">Transferase</keyword>
<keyword evidence="4" id="KW-0597">Phosphoprotein</keyword>
<keyword evidence="6" id="KW-0598">Phosphotransferase system</keyword>
<dbReference type="HOGENOM" id="CLU_072531_2_0_14"/>
<evidence type="ECO:0000256" key="3">
    <source>
        <dbReference type="ARBA" id="ARBA00022490"/>
    </source>
</evidence>
<dbReference type="PANTHER" id="PTHR36203:SF1">
    <property type="entry name" value="ASCORBATE-SPECIFIC PTS SYSTEM EIIA COMPONENT"/>
    <property type="match status" value="1"/>
</dbReference>
<keyword evidence="3" id="KW-0963">Cytoplasm</keyword>
<dbReference type="Pfam" id="PF00359">
    <property type="entry name" value="PTS_EIIA_2"/>
    <property type="match status" value="1"/>
</dbReference>
<evidence type="ECO:0000313" key="13">
    <source>
        <dbReference type="Proteomes" id="UP000014984"/>
    </source>
</evidence>
<keyword evidence="13" id="KW-1185">Reference proteome</keyword>
<feature type="domain" description="PTS EIIA type-2" evidence="11">
    <location>
        <begin position="1"/>
        <end position="136"/>
    </location>
</feature>
<evidence type="ECO:0000256" key="6">
    <source>
        <dbReference type="ARBA" id="ARBA00022683"/>
    </source>
</evidence>
<dbReference type="EMBL" id="CP005074">
    <property type="protein sequence ID" value="AGR41311.1"/>
    <property type="molecule type" value="Genomic_DNA"/>
</dbReference>
<dbReference type="PROSITE" id="PS51094">
    <property type="entry name" value="PTS_EIIA_TYPE_2"/>
    <property type="match status" value="1"/>
</dbReference>
<evidence type="ECO:0000256" key="4">
    <source>
        <dbReference type="ARBA" id="ARBA00022553"/>
    </source>
</evidence>
<name>S5LXH1_9MOLU</name>
<evidence type="ECO:0000256" key="1">
    <source>
        <dbReference type="ARBA" id="ARBA00004496"/>
    </source>
</evidence>